<accession>A0A409VDS1</accession>
<dbReference type="AlphaFoldDB" id="A0A409VDS1"/>
<evidence type="ECO:0000256" key="3">
    <source>
        <dbReference type="SAM" id="MobiDB-lite"/>
    </source>
</evidence>
<dbReference type="PROSITE" id="PS51164">
    <property type="entry name" value="CBM1_2"/>
    <property type="match status" value="1"/>
</dbReference>
<comment type="caution">
    <text evidence="6">The sequence shown here is derived from an EMBL/GenBank/DDBJ whole genome shotgun (WGS) entry which is preliminary data.</text>
</comment>
<evidence type="ECO:0000259" key="5">
    <source>
        <dbReference type="PROSITE" id="PS51164"/>
    </source>
</evidence>
<feature type="signal peptide" evidence="4">
    <location>
        <begin position="1"/>
        <end position="21"/>
    </location>
</feature>
<dbReference type="InParanoid" id="A0A409VDS1"/>
<evidence type="ECO:0000313" key="7">
    <source>
        <dbReference type="Proteomes" id="UP000284842"/>
    </source>
</evidence>
<dbReference type="Pfam" id="PF00734">
    <property type="entry name" value="CBM_1"/>
    <property type="match status" value="1"/>
</dbReference>
<evidence type="ECO:0000256" key="4">
    <source>
        <dbReference type="SAM" id="SignalP"/>
    </source>
</evidence>
<dbReference type="InterPro" id="IPR036514">
    <property type="entry name" value="SGNH_hydro_sf"/>
</dbReference>
<feature type="chain" id="PRO_5019266599" description="CBM1 domain-containing protein" evidence="4">
    <location>
        <begin position="22"/>
        <end position="357"/>
    </location>
</feature>
<organism evidence="6 7">
    <name type="scientific">Panaeolus cyanescens</name>
    <dbReference type="NCBI Taxonomy" id="181874"/>
    <lineage>
        <taxon>Eukaryota</taxon>
        <taxon>Fungi</taxon>
        <taxon>Dikarya</taxon>
        <taxon>Basidiomycota</taxon>
        <taxon>Agaricomycotina</taxon>
        <taxon>Agaricomycetes</taxon>
        <taxon>Agaricomycetidae</taxon>
        <taxon>Agaricales</taxon>
        <taxon>Agaricineae</taxon>
        <taxon>Galeropsidaceae</taxon>
        <taxon>Panaeolus</taxon>
    </lineage>
</organism>
<dbReference type="Pfam" id="PF00657">
    <property type="entry name" value="Lipase_GDSL"/>
    <property type="match status" value="1"/>
</dbReference>
<dbReference type="GO" id="GO:0016788">
    <property type="term" value="F:hydrolase activity, acting on ester bonds"/>
    <property type="evidence" value="ECO:0007669"/>
    <property type="project" value="InterPro"/>
</dbReference>
<dbReference type="SUPFAM" id="SSF52266">
    <property type="entry name" value="SGNH hydrolase"/>
    <property type="match status" value="1"/>
</dbReference>
<gene>
    <name evidence="6" type="ORF">CVT24_006713</name>
</gene>
<dbReference type="GO" id="GO:0005975">
    <property type="term" value="P:carbohydrate metabolic process"/>
    <property type="evidence" value="ECO:0007669"/>
    <property type="project" value="InterPro"/>
</dbReference>
<dbReference type="InterPro" id="IPR000254">
    <property type="entry name" value="CBD"/>
</dbReference>
<evidence type="ECO:0000256" key="2">
    <source>
        <dbReference type="ARBA" id="ARBA00022801"/>
    </source>
</evidence>
<dbReference type="Proteomes" id="UP000284842">
    <property type="component" value="Unassembled WGS sequence"/>
</dbReference>
<protein>
    <recommendedName>
        <fullName evidence="5">CBM1 domain-containing protein</fullName>
    </recommendedName>
</protein>
<dbReference type="CDD" id="cd01846">
    <property type="entry name" value="fatty_acyltransferase_like"/>
    <property type="match status" value="1"/>
</dbReference>
<evidence type="ECO:0000313" key="6">
    <source>
        <dbReference type="EMBL" id="PPQ63340.1"/>
    </source>
</evidence>
<dbReference type="PROSITE" id="PS00562">
    <property type="entry name" value="CBM1_1"/>
    <property type="match status" value="1"/>
</dbReference>
<dbReference type="PANTHER" id="PTHR45648:SF85">
    <property type="entry name" value="A, PUTATIVE (AFU_ORTHOLOGUE AFUA_2G10760)-RELATED"/>
    <property type="match status" value="1"/>
</dbReference>
<feature type="region of interest" description="Disordered" evidence="3">
    <location>
        <begin position="62"/>
        <end position="82"/>
    </location>
</feature>
<evidence type="ECO:0000256" key="1">
    <source>
        <dbReference type="ARBA" id="ARBA00022729"/>
    </source>
</evidence>
<name>A0A409VDS1_9AGAR</name>
<dbReference type="Gene3D" id="3.40.50.1110">
    <property type="entry name" value="SGNH hydrolase"/>
    <property type="match status" value="1"/>
</dbReference>
<proteinExistence type="predicted"/>
<dbReference type="STRING" id="181874.A0A409VDS1"/>
<dbReference type="GO" id="GO:0005576">
    <property type="term" value="C:extracellular region"/>
    <property type="evidence" value="ECO:0007669"/>
    <property type="project" value="InterPro"/>
</dbReference>
<sequence length="357" mass="38309">MAFSTKFSALAAILALPCVLAQAPLYGQCGGNGWTGPTTCVAGAVCNVQNEWYSQCVPGTATTTTRPPTSSAPAPTTTSPSGSAKANYWFSFGDSYTQSGFSPSGTLPNDRNPFGNPDYPGWTATGGENWVGYVTTKYNNSLLYTYNYAYGGATIDANLVTPYTPTVLSLTDQVNQFLSTVANKPASTPWTSANALFSIWIGINDIGNSFYQSGDRGAFSDTLLNAEFALVQKLYNAGARNFLFVNVPCIDRSPLMLAQPQSSRDLEKSVISGFNSRLTAKVNAFKSANSGVKTWMWDSNAQFTTILNSPATYGFKDATSYGSGSNIFWGNDYHPSSYAHKFFGEQVGKTVLSGTIW</sequence>
<dbReference type="EMBL" id="NHTK01006125">
    <property type="protein sequence ID" value="PPQ63340.1"/>
    <property type="molecule type" value="Genomic_DNA"/>
</dbReference>
<dbReference type="InterPro" id="IPR035971">
    <property type="entry name" value="CBD_sf"/>
</dbReference>
<dbReference type="InterPro" id="IPR051058">
    <property type="entry name" value="GDSL_Est/Lipase"/>
</dbReference>
<dbReference type="GO" id="GO:0030248">
    <property type="term" value="F:cellulose binding"/>
    <property type="evidence" value="ECO:0007669"/>
    <property type="project" value="InterPro"/>
</dbReference>
<dbReference type="PANTHER" id="PTHR45648">
    <property type="entry name" value="GDSL LIPASE/ACYLHYDROLASE FAMILY PROTEIN (AFU_ORTHOLOGUE AFUA_4G14700)"/>
    <property type="match status" value="1"/>
</dbReference>
<dbReference type="SMART" id="SM00236">
    <property type="entry name" value="fCBD"/>
    <property type="match status" value="1"/>
</dbReference>
<keyword evidence="2" id="KW-0378">Hydrolase</keyword>
<dbReference type="InterPro" id="IPR001087">
    <property type="entry name" value="GDSL"/>
</dbReference>
<keyword evidence="7" id="KW-1185">Reference proteome</keyword>
<feature type="domain" description="CBM1" evidence="5">
    <location>
        <begin position="21"/>
        <end position="57"/>
    </location>
</feature>
<dbReference type="OrthoDB" id="1600564at2759"/>
<keyword evidence="1 4" id="KW-0732">Signal</keyword>
<dbReference type="SUPFAM" id="SSF57180">
    <property type="entry name" value="Cellulose-binding domain"/>
    <property type="match status" value="1"/>
</dbReference>
<reference evidence="6 7" key="1">
    <citation type="journal article" date="2018" name="Evol. Lett.">
        <title>Horizontal gene cluster transfer increased hallucinogenic mushroom diversity.</title>
        <authorList>
            <person name="Reynolds H.T."/>
            <person name="Vijayakumar V."/>
            <person name="Gluck-Thaler E."/>
            <person name="Korotkin H.B."/>
            <person name="Matheny P.B."/>
            <person name="Slot J.C."/>
        </authorList>
    </citation>
    <scope>NUCLEOTIDE SEQUENCE [LARGE SCALE GENOMIC DNA]</scope>
    <source>
        <strain evidence="6 7">2629</strain>
    </source>
</reference>